<dbReference type="PROSITE" id="PS50931">
    <property type="entry name" value="HTH_LYSR"/>
    <property type="match status" value="1"/>
</dbReference>
<dbReference type="InterPro" id="IPR036390">
    <property type="entry name" value="WH_DNA-bd_sf"/>
</dbReference>
<dbReference type="PRINTS" id="PR00039">
    <property type="entry name" value="HTHLYSR"/>
</dbReference>
<dbReference type="Pfam" id="PF03466">
    <property type="entry name" value="LysR_substrate"/>
    <property type="match status" value="1"/>
</dbReference>
<feature type="domain" description="HTH lysR-type" evidence="5">
    <location>
        <begin position="3"/>
        <end position="61"/>
    </location>
</feature>
<evidence type="ECO:0000256" key="4">
    <source>
        <dbReference type="ARBA" id="ARBA00023163"/>
    </source>
</evidence>
<dbReference type="InterPro" id="IPR005119">
    <property type="entry name" value="LysR_subst-bd"/>
</dbReference>
<evidence type="ECO:0000256" key="3">
    <source>
        <dbReference type="ARBA" id="ARBA00023125"/>
    </source>
</evidence>
<keyword evidence="3" id="KW-0238">DNA-binding</keyword>
<proteinExistence type="inferred from homology"/>
<evidence type="ECO:0000256" key="1">
    <source>
        <dbReference type="ARBA" id="ARBA00009437"/>
    </source>
</evidence>
<dbReference type="SUPFAM" id="SSF53850">
    <property type="entry name" value="Periplasmic binding protein-like II"/>
    <property type="match status" value="1"/>
</dbReference>
<dbReference type="Gene3D" id="3.40.190.10">
    <property type="entry name" value="Periplasmic binding protein-like II"/>
    <property type="match status" value="2"/>
</dbReference>
<dbReference type="EMBL" id="JBHUDD010000001">
    <property type="protein sequence ID" value="MFD1507848.1"/>
    <property type="molecule type" value="Genomic_DNA"/>
</dbReference>
<keyword evidence="2" id="KW-0805">Transcription regulation</keyword>
<dbReference type="RefSeq" id="WP_379911878.1">
    <property type="nucleotide sequence ID" value="NZ_JBHUDD010000001.1"/>
</dbReference>
<organism evidence="6 7">
    <name type="scientific">Lacimonas salitolerans</name>
    <dbReference type="NCBI Taxonomy" id="1323750"/>
    <lineage>
        <taxon>Bacteria</taxon>
        <taxon>Pseudomonadati</taxon>
        <taxon>Pseudomonadota</taxon>
        <taxon>Alphaproteobacteria</taxon>
        <taxon>Rhodobacterales</taxon>
        <taxon>Paracoccaceae</taxon>
        <taxon>Lacimonas</taxon>
    </lineage>
</organism>
<comment type="caution">
    <text evidence="6">The sequence shown here is derived from an EMBL/GenBank/DDBJ whole genome shotgun (WGS) entry which is preliminary data.</text>
</comment>
<dbReference type="InterPro" id="IPR050950">
    <property type="entry name" value="HTH-type_LysR_regulators"/>
</dbReference>
<reference evidence="7" key="1">
    <citation type="journal article" date="2019" name="Int. J. Syst. Evol. Microbiol.">
        <title>The Global Catalogue of Microorganisms (GCM) 10K type strain sequencing project: providing services to taxonomists for standard genome sequencing and annotation.</title>
        <authorList>
            <consortium name="The Broad Institute Genomics Platform"/>
            <consortium name="The Broad Institute Genome Sequencing Center for Infectious Disease"/>
            <person name="Wu L."/>
            <person name="Ma J."/>
        </authorList>
    </citation>
    <scope>NUCLEOTIDE SEQUENCE [LARGE SCALE GENOMIC DNA]</scope>
    <source>
        <strain evidence="7">CGMCC 1.12477</strain>
    </source>
</reference>
<name>A0ABW4ECQ1_9RHOB</name>
<accession>A0ABW4ECQ1</accession>
<evidence type="ECO:0000259" key="5">
    <source>
        <dbReference type="PROSITE" id="PS50931"/>
    </source>
</evidence>
<dbReference type="PANTHER" id="PTHR30419">
    <property type="entry name" value="HTH-TYPE TRANSCRIPTIONAL REGULATOR YBHD"/>
    <property type="match status" value="1"/>
</dbReference>
<dbReference type="Proteomes" id="UP001597186">
    <property type="component" value="Unassembled WGS sequence"/>
</dbReference>
<keyword evidence="4" id="KW-0804">Transcription</keyword>
<sequence length="315" mass="34217">MRFTLKQLRYYDAALRTGSIAKAAAAMNISQSSITAALDVLEETVGQELFRRVPAKGIQPTETGQVVGQRIAGFLEHARVFESDLMSLSGNPTGRLHVGCYSPSAPYVLPRLMKKVAHLHPSIRVELVEADLTQMHSLLQEGKIDLALTYRRTVPEALHFLPLFEARPYALLPEDSPLAGQTTVTLRDLSAMPMVLLDLPDASGYFSDLFAEQDLEFQTVHTTKSSSVLRGLVAAGFGHSVLNICSPGDLDGSNGYLVRPIAGPVLTPLFGVAYTAAARRSTLMRAVLDVCQELATAGSFNDLVLTPDRQLAHEM</sequence>
<dbReference type="Gene3D" id="1.10.10.10">
    <property type="entry name" value="Winged helix-like DNA-binding domain superfamily/Winged helix DNA-binding domain"/>
    <property type="match status" value="1"/>
</dbReference>
<dbReference type="InterPro" id="IPR000847">
    <property type="entry name" value="LysR_HTH_N"/>
</dbReference>
<comment type="similarity">
    <text evidence="1">Belongs to the LysR transcriptional regulatory family.</text>
</comment>
<evidence type="ECO:0000256" key="2">
    <source>
        <dbReference type="ARBA" id="ARBA00023015"/>
    </source>
</evidence>
<protein>
    <submittedName>
        <fullName evidence="6">LysR family transcriptional regulator</fullName>
    </submittedName>
</protein>
<dbReference type="InterPro" id="IPR036388">
    <property type="entry name" value="WH-like_DNA-bd_sf"/>
</dbReference>
<evidence type="ECO:0000313" key="6">
    <source>
        <dbReference type="EMBL" id="MFD1507848.1"/>
    </source>
</evidence>
<evidence type="ECO:0000313" key="7">
    <source>
        <dbReference type="Proteomes" id="UP001597186"/>
    </source>
</evidence>
<gene>
    <name evidence="6" type="ORF">ACFTOW_00270</name>
</gene>
<keyword evidence="7" id="KW-1185">Reference proteome</keyword>
<dbReference type="SUPFAM" id="SSF46785">
    <property type="entry name" value="Winged helix' DNA-binding domain"/>
    <property type="match status" value="1"/>
</dbReference>
<dbReference type="Pfam" id="PF00126">
    <property type="entry name" value="HTH_1"/>
    <property type="match status" value="1"/>
</dbReference>